<dbReference type="HOGENOM" id="CLU_003477_0_2_1"/>
<gene>
    <name evidence="2" type="ORF">M436DRAFT_41683</name>
</gene>
<dbReference type="PANTHER" id="PTHR31014:SF0">
    <property type="entry name" value="MITOCHONDRIAL TRANSLATION SYSTEM COMPONENT PET127-RELATED"/>
    <property type="match status" value="1"/>
</dbReference>
<dbReference type="GeneID" id="25409602"/>
<sequence>MDRLDVDQPRVPRLEHGLDRVLFNPGVHTLQDRRSRVYNFDPYLQKIMPVTEFDYDALTAYKTSSQDNFLSEFAKKHGKKYVGSTSSMTSTLAHFHYLLSAWRKINTDMLSRDFPDTLQSFTALNRTPTFMFLRRKGDTYAIDADKEFDGANVLMLLGRSMEKLMTLPTSEFERYRKDKSDGISEVERNKPEAYHYSSLGDFLLRSQLDAQDDRLPGTGMFDIKTRAVLPVRMRSGDHEPMTGYEISQAQGQYESFEREYYDMMRGTALKYSLQARMGHMDGIFVAYHNVKRIFGFQYISMSELDQALHGTPDTTLGDREFNLSIGLLNEILNKVTEKFPDQSIRFCFETKAAEVLPSMHIYAEPMSEEDIDTIQNSQKEKIAKWERNLRDPAYKLKQQQADDLAKEDDDAANGFGDSSSDLVQESAKKEVSQAEPASTSSEAGSETTVAQDSKGTGKDTIVKDIENVSTASESEGEVEPDEDKPILGLVLTVRSKVNDEYVERPENLRKHQNWTIDYSLTEKSDQVARREYAGAKVRRKKTYAKLNSNLDKTDPDSTESSYNIAYIDMLKELSEKGRKMRAGIDQKTANQPKIVVGMPYVKPEKSQNVDTDDVSIERVGDYLTWLYKQKPSSAEEA</sequence>
<evidence type="ECO:0000313" key="3">
    <source>
        <dbReference type="Proteomes" id="UP000027730"/>
    </source>
</evidence>
<dbReference type="Proteomes" id="UP000027730">
    <property type="component" value="Unassembled WGS sequence"/>
</dbReference>
<protein>
    <submittedName>
        <fullName evidence="2">Pet127-domain-containing protein</fullName>
    </submittedName>
</protein>
<accession>A0A074WRB0</accession>
<feature type="compositionally biased region" description="Basic and acidic residues" evidence="1">
    <location>
        <begin position="455"/>
        <end position="466"/>
    </location>
</feature>
<dbReference type="GO" id="GO:0000964">
    <property type="term" value="P:mitochondrial RNA 5'-end processing"/>
    <property type="evidence" value="ECO:0007669"/>
    <property type="project" value="TreeGrafter"/>
</dbReference>
<name>A0A074WRB0_9PEZI</name>
<dbReference type="InterPro" id="IPR013943">
    <property type="entry name" value="Pet127"/>
</dbReference>
<dbReference type="RefSeq" id="XP_013429564.1">
    <property type="nucleotide sequence ID" value="XM_013574110.1"/>
</dbReference>
<organism evidence="2 3">
    <name type="scientific">Aureobasidium namibiae CBS 147.97</name>
    <dbReference type="NCBI Taxonomy" id="1043004"/>
    <lineage>
        <taxon>Eukaryota</taxon>
        <taxon>Fungi</taxon>
        <taxon>Dikarya</taxon>
        <taxon>Ascomycota</taxon>
        <taxon>Pezizomycotina</taxon>
        <taxon>Dothideomycetes</taxon>
        <taxon>Dothideomycetidae</taxon>
        <taxon>Dothideales</taxon>
        <taxon>Saccotheciaceae</taxon>
        <taxon>Aureobasidium</taxon>
    </lineage>
</organism>
<keyword evidence="3" id="KW-1185">Reference proteome</keyword>
<evidence type="ECO:0000256" key="1">
    <source>
        <dbReference type="SAM" id="MobiDB-lite"/>
    </source>
</evidence>
<dbReference type="EMBL" id="KL584705">
    <property type="protein sequence ID" value="KEQ75668.1"/>
    <property type="molecule type" value="Genomic_DNA"/>
</dbReference>
<feature type="compositionally biased region" description="Low complexity" evidence="1">
    <location>
        <begin position="434"/>
        <end position="448"/>
    </location>
</feature>
<dbReference type="STRING" id="1043004.A0A074WRB0"/>
<dbReference type="OrthoDB" id="10249045at2759"/>
<dbReference type="AlphaFoldDB" id="A0A074WRB0"/>
<feature type="region of interest" description="Disordered" evidence="1">
    <location>
        <begin position="393"/>
        <end position="484"/>
    </location>
</feature>
<evidence type="ECO:0000313" key="2">
    <source>
        <dbReference type="EMBL" id="KEQ75668.1"/>
    </source>
</evidence>
<dbReference type="Pfam" id="PF08634">
    <property type="entry name" value="Pet127"/>
    <property type="match status" value="1"/>
</dbReference>
<reference evidence="2 3" key="1">
    <citation type="journal article" date="2014" name="BMC Genomics">
        <title>Genome sequencing of four Aureobasidium pullulans varieties: biotechnological potential, stress tolerance, and description of new species.</title>
        <authorList>
            <person name="Gostin Ar C."/>
            <person name="Ohm R.A."/>
            <person name="Kogej T."/>
            <person name="Sonjak S."/>
            <person name="Turk M."/>
            <person name="Zajc J."/>
            <person name="Zalar P."/>
            <person name="Grube M."/>
            <person name="Sun H."/>
            <person name="Han J."/>
            <person name="Sharma A."/>
            <person name="Chiniquy J."/>
            <person name="Ngan C.Y."/>
            <person name="Lipzen A."/>
            <person name="Barry K."/>
            <person name="Grigoriev I.V."/>
            <person name="Gunde-Cimerman N."/>
        </authorList>
    </citation>
    <scope>NUCLEOTIDE SEQUENCE [LARGE SCALE GENOMIC DNA]</scope>
    <source>
        <strain evidence="2 3">CBS 147.97</strain>
    </source>
</reference>
<dbReference type="GO" id="GO:0005740">
    <property type="term" value="C:mitochondrial envelope"/>
    <property type="evidence" value="ECO:0007669"/>
    <property type="project" value="TreeGrafter"/>
</dbReference>
<dbReference type="PANTHER" id="PTHR31014">
    <property type="entry name" value="MITOCHONDRIAL TRANSLATION SYSTEM COMPONENT PET127-RELATED"/>
    <property type="match status" value="1"/>
</dbReference>
<proteinExistence type="predicted"/>